<name>A0A1S3P561_SALSA</name>
<accession>A0A1S3P561</accession>
<dbReference type="InterPro" id="IPR050618">
    <property type="entry name" value="Ubq-SigPath_Reg"/>
</dbReference>
<protein>
    <submittedName>
        <fullName evidence="3">SPRY domain-containing protein 3 isoform X1</fullName>
    </submittedName>
</protein>
<dbReference type="KEGG" id="sasa:106583288"/>
<dbReference type="GeneID" id="106583288"/>
<evidence type="ECO:0000313" key="3">
    <source>
        <dbReference type="RefSeq" id="XP_014022743.1"/>
    </source>
</evidence>
<evidence type="ECO:0000259" key="1">
    <source>
        <dbReference type="PROSITE" id="PS50188"/>
    </source>
</evidence>
<gene>
    <name evidence="3" type="primary">LOC106583288</name>
</gene>
<evidence type="ECO:0000313" key="2">
    <source>
        <dbReference type="Proteomes" id="UP001652741"/>
    </source>
</evidence>
<feature type="domain" description="B30.2/SPRY" evidence="1">
    <location>
        <begin position="1"/>
        <end position="187"/>
    </location>
</feature>
<dbReference type="RefSeq" id="XP_014022743.1">
    <property type="nucleotide sequence ID" value="XM_014167268.2"/>
</dbReference>
<dbReference type="Pfam" id="PF00622">
    <property type="entry name" value="SPRY"/>
    <property type="match status" value="2"/>
</dbReference>
<dbReference type="InterPro" id="IPR001870">
    <property type="entry name" value="B30.2/SPRY"/>
</dbReference>
<dbReference type="SMART" id="SM00449">
    <property type="entry name" value="SPRY"/>
    <property type="match status" value="2"/>
</dbReference>
<dbReference type="Gene3D" id="2.60.120.920">
    <property type="match status" value="2"/>
</dbReference>
<keyword evidence="2" id="KW-1185">Reference proteome</keyword>
<sequence>MDEINLHYRFMNWRRRIREVRAVRYLERFKRMMRDGEVLSYQGNSDDVGCYVAPRPLSKGNCYFEVTIIDTGVRGMIAVGLVPQYYKLDHQPGWLPHSLAYHADDGKLYNGNTIGQQFGPKCNRGDRIGCGIYLEAFEDGQTTVFFTKNGKEVGTVVVPASPEALYPAVGMHSLGEAVQLDLQAEWGMEKEDGLMIVDSHEDEWGRLHDVRVTGSLLEYVGKGKSIVDVGLAQARLPLNTRCHYYELEITDAGEKCYIALGLARRGAPPLNVTHLQILSATTLGLCWGFCWITWGLNEALDYPKNRHPGWSRGSIAYHADDGKLFQGSGVGDAFGPRCFEGDVMGCGIMFPRDYILDSGDDSDDGDSELWPKQRRVQNDLYMNDEDEEKDGEELEGEQEGRKVVVFFTRNGKVVGRKEVAVPAGGFYPTIGMMSTGEKVRVDLHPLSG</sequence>
<dbReference type="InterPro" id="IPR013320">
    <property type="entry name" value="ConA-like_dom_sf"/>
</dbReference>
<dbReference type="PANTHER" id="PTHR12864">
    <property type="entry name" value="RAN BINDING PROTEIN 9-RELATED"/>
    <property type="match status" value="1"/>
</dbReference>
<dbReference type="Proteomes" id="UP001652741">
    <property type="component" value="Chromosome ssa22"/>
</dbReference>
<proteinExistence type="predicted"/>
<dbReference type="InterPro" id="IPR003877">
    <property type="entry name" value="SPRY_dom"/>
</dbReference>
<dbReference type="InterPro" id="IPR035783">
    <property type="entry name" value="SPRYD3_SPRY"/>
</dbReference>
<dbReference type="SUPFAM" id="SSF49899">
    <property type="entry name" value="Concanavalin A-like lectins/glucanases"/>
    <property type="match status" value="2"/>
</dbReference>
<dbReference type="InterPro" id="IPR043136">
    <property type="entry name" value="B30.2/SPRY_sf"/>
</dbReference>
<dbReference type="OrthoDB" id="25503at2759"/>
<dbReference type="PROSITE" id="PS50188">
    <property type="entry name" value="B302_SPRY"/>
    <property type="match status" value="1"/>
</dbReference>
<reference evidence="3" key="1">
    <citation type="submission" date="2025-08" db="UniProtKB">
        <authorList>
            <consortium name="RefSeq"/>
        </authorList>
    </citation>
    <scope>IDENTIFICATION</scope>
</reference>
<organism evidence="2 3">
    <name type="scientific">Salmo salar</name>
    <name type="common">Atlantic salmon</name>
    <dbReference type="NCBI Taxonomy" id="8030"/>
    <lineage>
        <taxon>Eukaryota</taxon>
        <taxon>Metazoa</taxon>
        <taxon>Chordata</taxon>
        <taxon>Craniata</taxon>
        <taxon>Vertebrata</taxon>
        <taxon>Euteleostomi</taxon>
        <taxon>Actinopterygii</taxon>
        <taxon>Neopterygii</taxon>
        <taxon>Teleostei</taxon>
        <taxon>Protacanthopterygii</taxon>
        <taxon>Salmoniformes</taxon>
        <taxon>Salmonidae</taxon>
        <taxon>Salmoninae</taxon>
        <taxon>Salmo</taxon>
    </lineage>
</organism>
<dbReference type="OMA" id="WARLHDI"/>
<dbReference type="CDD" id="cd12908">
    <property type="entry name" value="SPRYD3"/>
    <property type="match status" value="2"/>
</dbReference>
<dbReference type="AlphaFoldDB" id="A0A1S3P561"/>